<reference evidence="6" key="2">
    <citation type="submission" date="2015-01" db="EMBL/GenBank/DDBJ databases">
        <authorList>
            <person name="Manzoor Shahid"/>
            <person name="Zubair Saima"/>
        </authorList>
    </citation>
    <scope>NUCLEOTIDE SEQUENCE [LARGE SCALE GENOMIC DNA]</scope>
    <source>
        <strain evidence="6">V1</strain>
    </source>
</reference>
<gene>
    <name evidence="4" type="primary">yhfS</name>
    <name evidence="5" type="ORF">FUT82_09490</name>
    <name evidence="4" type="ORF">TPHV1_20161</name>
</gene>
<accession>A0A0B7GSM4</accession>
<keyword evidence="5" id="KW-0808">Transferase</keyword>
<keyword evidence="5" id="KW-0032">Aminotransferase</keyword>
<dbReference type="Pfam" id="PF00266">
    <property type="entry name" value="Aminotran_5"/>
    <property type="match status" value="1"/>
</dbReference>
<dbReference type="PANTHER" id="PTHR43797">
    <property type="entry name" value="HOMOCYSTEINE/CYSTEINE SYNTHASE"/>
    <property type="match status" value="1"/>
</dbReference>
<evidence type="ECO:0000313" key="4">
    <source>
        <dbReference type="EMBL" id="CEM61624.1"/>
    </source>
</evidence>
<dbReference type="InterPro" id="IPR000192">
    <property type="entry name" value="Aminotrans_V_dom"/>
</dbReference>
<keyword evidence="1" id="KW-0663">Pyridoxal phosphate</keyword>
<dbReference type="Proteomes" id="UP000042527">
    <property type="component" value="Unassembled WGS sequence"/>
</dbReference>
<evidence type="ECO:0000313" key="6">
    <source>
        <dbReference type="Proteomes" id="UP000042527"/>
    </source>
</evidence>
<sequence>MRTYPLRSLSLNEAIRLQFKVVDCITREFEGHTFLNRGDLGVVEGFNKPVTTAKAEKVIASIFDAEACILLRGAGTGAIRFGLHSMFNCGDKVLVHAAPIYSTSKTSFDMLGLIPIEADFNEIDEIKKALKNNSDVKGVLIQHTRQKPDDRYDMHTVIETIKTMRDIPILTDDNYAVMKVKDIGVQCGADVSCFSSFKLLGPEGVGVIVGEKLYIDRLISESYSGGMQVQGHESIDVLRGLTYAPVSLAIQAQVNEECVGRLKSGEIPLVKDAFIANAQSKVILVEFSDTIAERVLIEAEKLGAAPNPVGAESKYEITPMFYRVSGTFLKVDPTLKDRMIRINPMRAGADTILNILRESVERAR</sequence>
<dbReference type="GO" id="GO:0071269">
    <property type="term" value="P:L-homocysteine biosynthetic process"/>
    <property type="evidence" value="ECO:0007669"/>
    <property type="project" value="TreeGrafter"/>
</dbReference>
<proteinExistence type="predicted"/>
<dbReference type="Pfam" id="PF22475">
    <property type="entry name" value="YhfS-like_C"/>
    <property type="match status" value="1"/>
</dbReference>
<dbReference type="Gene3D" id="3.40.640.10">
    <property type="entry name" value="Type I PLP-dependent aspartate aminotransferase-like (Major domain)"/>
    <property type="match status" value="1"/>
</dbReference>
<dbReference type="Gene3D" id="3.90.1150.130">
    <property type="match status" value="1"/>
</dbReference>
<dbReference type="GO" id="GO:0004124">
    <property type="term" value="F:cysteine synthase activity"/>
    <property type="evidence" value="ECO:0007669"/>
    <property type="project" value="TreeGrafter"/>
</dbReference>
<dbReference type="PANTHER" id="PTHR43797:SF2">
    <property type="entry name" value="HOMOCYSTEINE_CYSTEINE SYNTHASE"/>
    <property type="match status" value="1"/>
</dbReference>
<dbReference type="GO" id="GO:0003961">
    <property type="term" value="F:O-acetylhomoserine aminocarboxypropyltransferase activity"/>
    <property type="evidence" value="ECO:0007669"/>
    <property type="project" value="TreeGrafter"/>
</dbReference>
<evidence type="ECO:0000313" key="5">
    <source>
        <dbReference type="EMBL" id="QEJ99627.1"/>
    </source>
</evidence>
<organism evidence="4 6">
    <name type="scientific">Treponema phagedenis</name>
    <dbReference type="NCBI Taxonomy" id="162"/>
    <lineage>
        <taxon>Bacteria</taxon>
        <taxon>Pseudomonadati</taxon>
        <taxon>Spirochaetota</taxon>
        <taxon>Spirochaetia</taxon>
        <taxon>Spirochaetales</taxon>
        <taxon>Treponemataceae</taxon>
        <taxon>Treponema</taxon>
    </lineage>
</organism>
<dbReference type="OrthoDB" id="9787096at2"/>
<keyword evidence="6" id="KW-1185">Reference proteome</keyword>
<feature type="domain" description="Aminotransferase class V" evidence="2">
    <location>
        <begin position="54"/>
        <end position="227"/>
    </location>
</feature>
<evidence type="ECO:0000259" key="2">
    <source>
        <dbReference type="Pfam" id="PF00266"/>
    </source>
</evidence>
<evidence type="ECO:0000313" key="7">
    <source>
        <dbReference type="Proteomes" id="UP000323594"/>
    </source>
</evidence>
<dbReference type="Proteomes" id="UP000323594">
    <property type="component" value="Chromosome"/>
</dbReference>
<dbReference type="GO" id="GO:0008483">
    <property type="term" value="F:transaminase activity"/>
    <property type="evidence" value="ECO:0007669"/>
    <property type="project" value="UniProtKB-KW"/>
</dbReference>
<dbReference type="SUPFAM" id="SSF53383">
    <property type="entry name" value="PLP-dependent transferases"/>
    <property type="match status" value="1"/>
</dbReference>
<dbReference type="EMBL" id="CDNC01000012">
    <property type="protein sequence ID" value="CEM61624.1"/>
    <property type="molecule type" value="Genomic_DNA"/>
</dbReference>
<dbReference type="GO" id="GO:0005737">
    <property type="term" value="C:cytoplasm"/>
    <property type="evidence" value="ECO:0007669"/>
    <property type="project" value="TreeGrafter"/>
</dbReference>
<dbReference type="InterPro" id="IPR054718">
    <property type="entry name" value="YhfS-like_C"/>
</dbReference>
<dbReference type="InterPro" id="IPR006235">
    <property type="entry name" value="OAc-hSer/O-AcSer_sulfhydrylase"/>
</dbReference>
<dbReference type="RefSeq" id="WP_024752615.1">
    <property type="nucleotide sequence ID" value="NZ_CDNC01000012.1"/>
</dbReference>
<protein>
    <submittedName>
        <fullName evidence="5">Aminotransferase class V-fold PLP-dependent enzyme</fullName>
    </submittedName>
</protein>
<evidence type="ECO:0000256" key="1">
    <source>
        <dbReference type="ARBA" id="ARBA00022898"/>
    </source>
</evidence>
<dbReference type="InterPro" id="IPR015421">
    <property type="entry name" value="PyrdxlP-dep_Trfase_major"/>
</dbReference>
<evidence type="ECO:0000259" key="3">
    <source>
        <dbReference type="Pfam" id="PF22475"/>
    </source>
</evidence>
<dbReference type="InterPro" id="IPR015424">
    <property type="entry name" value="PyrdxlP-dep_Trfase"/>
</dbReference>
<reference evidence="4" key="1">
    <citation type="submission" date="2015-01" db="EMBL/GenBank/DDBJ databases">
        <authorList>
            <person name="Xiang T."/>
            <person name="Song Y."/>
            <person name="Huang L."/>
            <person name="Wang B."/>
            <person name="Wu P."/>
        </authorList>
    </citation>
    <scope>NUCLEOTIDE SEQUENCE [LARGE SCALE GENOMIC DNA]</scope>
    <source>
        <strain evidence="4">V1</strain>
    </source>
</reference>
<feature type="domain" description="YhfS-like C-terminal" evidence="3">
    <location>
        <begin position="257"/>
        <end position="356"/>
    </location>
</feature>
<dbReference type="AlphaFoldDB" id="A0A0B7GSM4"/>
<name>A0A0B7GSM4_TREPH</name>
<reference evidence="5 7" key="3">
    <citation type="submission" date="2019-08" db="EMBL/GenBank/DDBJ databases">
        <authorList>
            <person name="Kuhnert P."/>
        </authorList>
    </citation>
    <scope>NUCLEOTIDE SEQUENCE [LARGE SCALE GENOMIC DNA]</scope>
    <source>
        <strain evidence="5 7">B36.5</strain>
    </source>
</reference>
<dbReference type="EMBL" id="CP042817">
    <property type="protein sequence ID" value="QEJ99627.1"/>
    <property type="molecule type" value="Genomic_DNA"/>
</dbReference>
<dbReference type="GO" id="GO:0006535">
    <property type="term" value="P:cysteine biosynthetic process from serine"/>
    <property type="evidence" value="ECO:0007669"/>
    <property type="project" value="TreeGrafter"/>
</dbReference>